<comment type="caution">
    <text evidence="1">The sequence shown here is derived from an EMBL/GenBank/DDBJ whole genome shotgun (WGS) entry which is preliminary data.</text>
</comment>
<reference evidence="2" key="1">
    <citation type="journal article" date="2019" name="Int. J. Syst. Evol. Microbiol.">
        <title>The Global Catalogue of Microorganisms (GCM) 10K type strain sequencing project: providing services to taxonomists for standard genome sequencing and annotation.</title>
        <authorList>
            <consortium name="The Broad Institute Genomics Platform"/>
            <consortium name="The Broad Institute Genome Sequencing Center for Infectious Disease"/>
            <person name="Wu L."/>
            <person name="Ma J."/>
        </authorList>
    </citation>
    <scope>NUCLEOTIDE SEQUENCE [LARGE SCALE GENOMIC DNA]</scope>
    <source>
        <strain evidence="2">JCM 18303</strain>
    </source>
</reference>
<protein>
    <recommendedName>
        <fullName evidence="3">Antibiotic biosynthesis monooxygenase</fullName>
    </recommendedName>
</protein>
<dbReference type="RefSeq" id="WP_185064215.1">
    <property type="nucleotide sequence ID" value="NZ_BAABJP010000007.1"/>
</dbReference>
<evidence type="ECO:0008006" key="3">
    <source>
        <dbReference type="Google" id="ProtNLM"/>
    </source>
</evidence>
<proteinExistence type="predicted"/>
<organism evidence="1 2">
    <name type="scientific">Pseudonocardia eucalypti</name>
    <dbReference type="NCBI Taxonomy" id="648755"/>
    <lineage>
        <taxon>Bacteria</taxon>
        <taxon>Bacillati</taxon>
        <taxon>Actinomycetota</taxon>
        <taxon>Actinomycetes</taxon>
        <taxon>Pseudonocardiales</taxon>
        <taxon>Pseudonocardiaceae</taxon>
        <taxon>Pseudonocardia</taxon>
    </lineage>
</organism>
<gene>
    <name evidence="1" type="ORF">GCM10023321_15230</name>
</gene>
<dbReference type="InterPro" id="IPR011008">
    <property type="entry name" value="Dimeric_a/b-barrel"/>
</dbReference>
<dbReference type="EMBL" id="BAABJP010000007">
    <property type="protein sequence ID" value="GAA5150242.1"/>
    <property type="molecule type" value="Genomic_DNA"/>
</dbReference>
<evidence type="ECO:0000313" key="1">
    <source>
        <dbReference type="EMBL" id="GAA5150242.1"/>
    </source>
</evidence>
<sequence length="101" mass="11026">MIARLWSARAASTEDADAYQDHFAGEVLDQLGKIPGFEGAFLLRGEHGEFVTMTLFESMDAVRDFAGDDPAQANVTGPARAMLSEVDERARHFTVVLSPLI</sequence>
<name>A0ABP9PWJ0_9PSEU</name>
<accession>A0ABP9PWJ0</accession>
<evidence type="ECO:0000313" key="2">
    <source>
        <dbReference type="Proteomes" id="UP001428817"/>
    </source>
</evidence>
<dbReference type="Proteomes" id="UP001428817">
    <property type="component" value="Unassembled WGS sequence"/>
</dbReference>
<dbReference type="SUPFAM" id="SSF54909">
    <property type="entry name" value="Dimeric alpha+beta barrel"/>
    <property type="match status" value="1"/>
</dbReference>
<keyword evidence="2" id="KW-1185">Reference proteome</keyword>